<accession>A0AA35R7Y7</accession>
<dbReference type="PANTHER" id="PTHR42852">
    <property type="entry name" value="THIOL:DISULFIDE INTERCHANGE PROTEIN DSBE"/>
    <property type="match status" value="1"/>
</dbReference>
<dbReference type="GO" id="GO:0017004">
    <property type="term" value="P:cytochrome complex assembly"/>
    <property type="evidence" value="ECO:0007669"/>
    <property type="project" value="UniProtKB-KW"/>
</dbReference>
<name>A0AA35R7Y7_GEOBA</name>
<evidence type="ECO:0000256" key="5">
    <source>
        <dbReference type="SAM" id="SignalP"/>
    </source>
</evidence>
<feature type="signal peptide" evidence="5">
    <location>
        <begin position="1"/>
        <end position="24"/>
    </location>
</feature>
<dbReference type="SUPFAM" id="SSF52833">
    <property type="entry name" value="Thioredoxin-like"/>
    <property type="match status" value="1"/>
</dbReference>
<evidence type="ECO:0000256" key="3">
    <source>
        <dbReference type="ARBA" id="ARBA00023157"/>
    </source>
</evidence>
<proteinExistence type="predicted"/>
<dbReference type="CDD" id="cd02966">
    <property type="entry name" value="TlpA_like_family"/>
    <property type="match status" value="1"/>
</dbReference>
<keyword evidence="4" id="KW-0676">Redox-active center</keyword>
<comment type="caution">
    <text evidence="7">The sequence shown here is derived from an EMBL/GenBank/DDBJ whole genome shotgun (WGS) entry which is preliminary data.</text>
</comment>
<sequence>MKTLKISILALGIMLLAVACSGSASESGTQPTEPVDSIYDFDIALYQGSDVLGSETVAVSDLQGQPVVLNFWAGLCPPCRAEMPEFQAFADEYEGRALVLGVDLGQFFALGSEEDAVTLLNELGVTYPAGATGDANVVRELEVLGLPATFFIAADGSLHRKWQGVLNGDKLAEITDEMLAQ</sequence>
<evidence type="ECO:0000256" key="4">
    <source>
        <dbReference type="ARBA" id="ARBA00023284"/>
    </source>
</evidence>
<dbReference type="InterPro" id="IPR000866">
    <property type="entry name" value="AhpC/TSA"/>
</dbReference>
<reference evidence="7" key="1">
    <citation type="submission" date="2023-03" db="EMBL/GenBank/DDBJ databases">
        <authorList>
            <person name="Steffen K."/>
            <person name="Cardenas P."/>
        </authorList>
    </citation>
    <scope>NUCLEOTIDE SEQUENCE</scope>
</reference>
<dbReference type="Gene3D" id="3.40.30.10">
    <property type="entry name" value="Glutaredoxin"/>
    <property type="match status" value="1"/>
</dbReference>
<dbReference type="PROSITE" id="PS51257">
    <property type="entry name" value="PROKAR_LIPOPROTEIN"/>
    <property type="match status" value="1"/>
</dbReference>
<comment type="subcellular location">
    <subcellularLocation>
        <location evidence="1">Cell envelope</location>
    </subcellularLocation>
</comment>
<evidence type="ECO:0000313" key="7">
    <source>
        <dbReference type="EMBL" id="CAI8005481.1"/>
    </source>
</evidence>
<keyword evidence="2" id="KW-0201">Cytochrome c-type biogenesis</keyword>
<keyword evidence="8" id="KW-1185">Reference proteome</keyword>
<evidence type="ECO:0000313" key="8">
    <source>
        <dbReference type="Proteomes" id="UP001174909"/>
    </source>
</evidence>
<dbReference type="GO" id="GO:0016209">
    <property type="term" value="F:antioxidant activity"/>
    <property type="evidence" value="ECO:0007669"/>
    <property type="project" value="InterPro"/>
</dbReference>
<keyword evidence="3" id="KW-1015">Disulfide bond</keyword>
<dbReference type="GO" id="GO:0016491">
    <property type="term" value="F:oxidoreductase activity"/>
    <property type="evidence" value="ECO:0007669"/>
    <property type="project" value="InterPro"/>
</dbReference>
<dbReference type="PANTHER" id="PTHR42852:SF6">
    <property type="entry name" value="THIOL:DISULFIDE INTERCHANGE PROTEIN DSBE"/>
    <property type="match status" value="1"/>
</dbReference>
<keyword evidence="5" id="KW-0732">Signal</keyword>
<organism evidence="7 8">
    <name type="scientific">Geodia barretti</name>
    <name type="common">Barrett's horny sponge</name>
    <dbReference type="NCBI Taxonomy" id="519541"/>
    <lineage>
        <taxon>Eukaryota</taxon>
        <taxon>Metazoa</taxon>
        <taxon>Porifera</taxon>
        <taxon>Demospongiae</taxon>
        <taxon>Heteroscleromorpha</taxon>
        <taxon>Tetractinellida</taxon>
        <taxon>Astrophorina</taxon>
        <taxon>Geodiidae</taxon>
        <taxon>Geodia</taxon>
    </lineage>
</organism>
<dbReference type="Proteomes" id="UP001174909">
    <property type="component" value="Unassembled WGS sequence"/>
</dbReference>
<protein>
    <submittedName>
        <fullName evidence="7">Thiol-disulfide oxidoreductase ResA</fullName>
    </submittedName>
</protein>
<feature type="domain" description="Thioredoxin" evidence="6">
    <location>
        <begin position="32"/>
        <end position="180"/>
    </location>
</feature>
<dbReference type="Pfam" id="PF00578">
    <property type="entry name" value="AhpC-TSA"/>
    <property type="match status" value="1"/>
</dbReference>
<dbReference type="InterPro" id="IPR013766">
    <property type="entry name" value="Thioredoxin_domain"/>
</dbReference>
<evidence type="ECO:0000256" key="1">
    <source>
        <dbReference type="ARBA" id="ARBA00004196"/>
    </source>
</evidence>
<dbReference type="InterPro" id="IPR050553">
    <property type="entry name" value="Thioredoxin_ResA/DsbE_sf"/>
</dbReference>
<gene>
    <name evidence="7" type="ORF">GBAR_LOCUS4269</name>
</gene>
<evidence type="ECO:0000259" key="6">
    <source>
        <dbReference type="PROSITE" id="PS51352"/>
    </source>
</evidence>
<feature type="chain" id="PRO_5041409409" evidence="5">
    <location>
        <begin position="25"/>
        <end position="181"/>
    </location>
</feature>
<dbReference type="AlphaFoldDB" id="A0AA35R7Y7"/>
<dbReference type="PROSITE" id="PS51352">
    <property type="entry name" value="THIOREDOXIN_2"/>
    <property type="match status" value="1"/>
</dbReference>
<evidence type="ECO:0000256" key="2">
    <source>
        <dbReference type="ARBA" id="ARBA00022748"/>
    </source>
</evidence>
<dbReference type="InterPro" id="IPR036249">
    <property type="entry name" value="Thioredoxin-like_sf"/>
</dbReference>
<dbReference type="EMBL" id="CASHTH010000611">
    <property type="protein sequence ID" value="CAI8005481.1"/>
    <property type="molecule type" value="Genomic_DNA"/>
</dbReference>